<dbReference type="OrthoDB" id="5296104at2"/>
<proteinExistence type="predicted"/>
<dbReference type="SUPFAM" id="SSF52172">
    <property type="entry name" value="CheY-like"/>
    <property type="match status" value="1"/>
</dbReference>
<accession>A0A1L4CYP4</accession>
<gene>
    <name evidence="1" type="ORF">AXG55_03770</name>
</gene>
<dbReference type="EMBL" id="CP017834">
    <property type="protein sequence ID" value="APJ03074.1"/>
    <property type="molecule type" value="Genomic_DNA"/>
</dbReference>
<evidence type="ECO:0000313" key="2">
    <source>
        <dbReference type="Proteomes" id="UP000184731"/>
    </source>
</evidence>
<dbReference type="RefSeq" id="WP_148696789.1">
    <property type="nucleotide sequence ID" value="NZ_CP017834.1"/>
</dbReference>
<evidence type="ECO:0000313" key="1">
    <source>
        <dbReference type="EMBL" id="APJ03074.1"/>
    </source>
</evidence>
<dbReference type="InterPro" id="IPR011006">
    <property type="entry name" value="CheY-like_superfamily"/>
</dbReference>
<name>A0A1L4CYP4_9BACT</name>
<dbReference type="STRING" id="1915309.AXG55_03770"/>
<dbReference type="Gene3D" id="3.40.50.2300">
    <property type="match status" value="1"/>
</dbReference>
<dbReference type="KEGG" id="saqi:AXG55_03770"/>
<sequence length="162" mass="19408">MKKILFFENSPLLQKAIQLILSNNHIYEITIVDSLTKFEKENHIRVFDLIISHIDLIKMHTKNKNFDFQKFLLMYEKFDSIKEFKDMNFIHFIEKPFTSEELKKKIDFILGVHEKDIKISNNKVTDDKLNQHAKDAVEKWLREEAPKFAKEVIRDEILKLIS</sequence>
<protein>
    <recommendedName>
        <fullName evidence="3">Response regulatory domain-containing protein</fullName>
    </recommendedName>
</protein>
<keyword evidence="2" id="KW-1185">Reference proteome</keyword>
<evidence type="ECO:0008006" key="3">
    <source>
        <dbReference type="Google" id="ProtNLM"/>
    </source>
</evidence>
<organism evidence="1 2">
    <name type="scientific">Silvanigrella aquatica</name>
    <dbReference type="NCBI Taxonomy" id="1915309"/>
    <lineage>
        <taxon>Bacteria</taxon>
        <taxon>Pseudomonadati</taxon>
        <taxon>Bdellovibrionota</taxon>
        <taxon>Oligoflexia</taxon>
        <taxon>Silvanigrellales</taxon>
        <taxon>Silvanigrellaceae</taxon>
        <taxon>Silvanigrella</taxon>
    </lineage>
</organism>
<reference evidence="1 2" key="1">
    <citation type="submission" date="2016-10" db="EMBL/GenBank/DDBJ databases">
        <title>Silvanigrella aquatica sp. nov., isolated from a freshwater lake located in the Black Forest, Germany, description of Silvanigrellaceae fam. nov., Silvanigrellales ord. nov., reclassification of the order Bdellovibrionales in the class Oligoflexia, reclassification of the families Bacteriovoracaceae and Halobacteriovoraceae in the new order Bacteriovoracales ord. nov., and reclassification of the family Pseudobacteriovoracaceae in the order Oligoflexiales.</title>
        <authorList>
            <person name="Hahn M.W."/>
            <person name="Schmidt J."/>
            <person name="Koll U."/>
            <person name="Rohde M."/>
            <person name="Verbag S."/>
            <person name="Pitt A."/>
            <person name="Nakai R."/>
            <person name="Naganuma T."/>
            <person name="Lang E."/>
        </authorList>
    </citation>
    <scope>NUCLEOTIDE SEQUENCE [LARGE SCALE GENOMIC DNA]</scope>
    <source>
        <strain evidence="1 2">MWH-Nonnen-W8red</strain>
    </source>
</reference>
<dbReference type="Proteomes" id="UP000184731">
    <property type="component" value="Chromosome"/>
</dbReference>
<dbReference type="AlphaFoldDB" id="A0A1L4CYP4"/>